<gene>
    <name evidence="2" type="ORF">CQA53_05520</name>
</gene>
<keyword evidence="3" id="KW-1185">Reference proteome</keyword>
<dbReference type="RefSeq" id="WP_115543019.1">
    <property type="nucleotide sequence ID" value="NZ_NXLQ01000009.1"/>
</dbReference>
<protein>
    <recommendedName>
        <fullName evidence="4">Outer membrane beta-barrel protein</fullName>
    </recommendedName>
</protein>
<dbReference type="EMBL" id="NXLQ01000009">
    <property type="protein sequence ID" value="RDU65902.1"/>
    <property type="molecule type" value="Genomic_DNA"/>
</dbReference>
<feature type="chain" id="PRO_5017656382" description="Outer membrane beta-barrel protein" evidence="1">
    <location>
        <begin position="21"/>
        <end position="188"/>
    </location>
</feature>
<evidence type="ECO:0008006" key="4">
    <source>
        <dbReference type="Google" id="ProtNLM"/>
    </source>
</evidence>
<reference evidence="2 3" key="1">
    <citation type="submission" date="2018-04" db="EMBL/GenBank/DDBJ databases">
        <title>Novel Campyloabacter and Helicobacter Species and Strains.</title>
        <authorList>
            <person name="Mannion A.J."/>
            <person name="Shen Z."/>
            <person name="Fox J.G."/>
        </authorList>
    </citation>
    <scope>NUCLEOTIDE SEQUENCE [LARGE SCALE GENOMIC DNA]</scope>
    <source>
        <strain evidence="2 3">MIT 17-337</strain>
    </source>
</reference>
<evidence type="ECO:0000313" key="3">
    <source>
        <dbReference type="Proteomes" id="UP000256379"/>
    </source>
</evidence>
<evidence type="ECO:0000313" key="2">
    <source>
        <dbReference type="EMBL" id="RDU65902.1"/>
    </source>
</evidence>
<evidence type="ECO:0000256" key="1">
    <source>
        <dbReference type="SAM" id="SignalP"/>
    </source>
</evidence>
<dbReference type="OrthoDB" id="5329973at2"/>
<sequence>MKKISIMASIVLLSSTIASARVFVGIQAGYDMGKFESVLRGNNGVLGSSAFSAIQDHNFYAGLDVGTEHIYNYVGFRWFVGVGYTSAFETAEINLGVDFLLNFLKSDRFSMGFYVGVGSSFQALINPALKGEIPILGRTGLSFGLGEHNRIDIGVQIPIITWSIEAFDKPFGIMYSPIRTQIGYKYIF</sequence>
<comment type="caution">
    <text evidence="2">The sequence shown here is derived from an EMBL/GenBank/DDBJ whole genome shotgun (WGS) entry which is preliminary data.</text>
</comment>
<dbReference type="AlphaFoldDB" id="A0A3D8IKX4"/>
<name>A0A3D8IKX4_9HELI</name>
<dbReference type="Proteomes" id="UP000256379">
    <property type="component" value="Unassembled WGS sequence"/>
</dbReference>
<keyword evidence="1" id="KW-0732">Signal</keyword>
<proteinExistence type="predicted"/>
<organism evidence="2 3">
    <name type="scientific">Helicobacter didelphidarum</name>
    <dbReference type="NCBI Taxonomy" id="2040648"/>
    <lineage>
        <taxon>Bacteria</taxon>
        <taxon>Pseudomonadati</taxon>
        <taxon>Campylobacterota</taxon>
        <taxon>Epsilonproteobacteria</taxon>
        <taxon>Campylobacterales</taxon>
        <taxon>Helicobacteraceae</taxon>
        <taxon>Helicobacter</taxon>
    </lineage>
</organism>
<accession>A0A3D8IKX4</accession>
<feature type="signal peptide" evidence="1">
    <location>
        <begin position="1"/>
        <end position="20"/>
    </location>
</feature>